<dbReference type="EMBL" id="JADFTS010000003">
    <property type="protein sequence ID" value="KAF9615086.1"/>
    <property type="molecule type" value="Genomic_DNA"/>
</dbReference>
<evidence type="ECO:0000313" key="2">
    <source>
        <dbReference type="EMBL" id="KAF9615086.1"/>
    </source>
</evidence>
<feature type="domain" description="F-box associated beta-propeller type 3" evidence="1">
    <location>
        <begin position="107"/>
        <end position="341"/>
    </location>
</feature>
<keyword evidence="3" id="KW-1185">Reference proteome</keyword>
<protein>
    <recommendedName>
        <fullName evidence="1">F-box associated beta-propeller type 3 domain-containing protein</fullName>
    </recommendedName>
</protein>
<dbReference type="InterPro" id="IPR013187">
    <property type="entry name" value="F-box-assoc_dom_typ3"/>
</dbReference>
<dbReference type="Gene3D" id="1.20.1280.50">
    <property type="match status" value="1"/>
</dbReference>
<dbReference type="Pfam" id="PF08268">
    <property type="entry name" value="FBA_3"/>
    <property type="match status" value="1"/>
</dbReference>
<evidence type="ECO:0000259" key="1">
    <source>
        <dbReference type="Pfam" id="PF08268"/>
    </source>
</evidence>
<name>A0A835M8Z7_9MAGN</name>
<evidence type="ECO:0000313" key="3">
    <source>
        <dbReference type="Proteomes" id="UP000631114"/>
    </source>
</evidence>
<dbReference type="AlphaFoldDB" id="A0A835M8Z7"/>
<accession>A0A835M8Z7</accession>
<dbReference type="PANTHER" id="PTHR31672">
    <property type="entry name" value="BNACNNG10540D PROTEIN"/>
    <property type="match status" value="1"/>
</dbReference>
<organism evidence="2 3">
    <name type="scientific">Coptis chinensis</name>
    <dbReference type="NCBI Taxonomy" id="261450"/>
    <lineage>
        <taxon>Eukaryota</taxon>
        <taxon>Viridiplantae</taxon>
        <taxon>Streptophyta</taxon>
        <taxon>Embryophyta</taxon>
        <taxon>Tracheophyta</taxon>
        <taxon>Spermatophyta</taxon>
        <taxon>Magnoliopsida</taxon>
        <taxon>Ranunculales</taxon>
        <taxon>Ranunculaceae</taxon>
        <taxon>Coptidoideae</taxon>
        <taxon>Coptis</taxon>
    </lineage>
</organism>
<dbReference type="InterPro" id="IPR036047">
    <property type="entry name" value="F-box-like_dom_sf"/>
</dbReference>
<dbReference type="Proteomes" id="UP000631114">
    <property type="component" value="Unassembled WGS sequence"/>
</dbReference>
<sequence length="373" mass="42733">MIENQVVVERKRVKKSKCVAWWKLPQDITFDILSRLPVETLIQCRRPLIFKEWRTTISDPLFVHAQFASASQANDQNPDILVVTNKWELCMVNHVGCINESVKRLPFPNYLSKLGMNSCNGLLCLWDYPFNRITIYNPFITNDIMMLPYDRTRTSSGCGFGFDPIKNQYKVVAFFWSSTGLDAEVYTLGLGSWRIIGEVPFNPLQPENENVFLNGTLYWLAKLRAGGRNGIGYFDIGREKFQFDPTLPFNTVSGKIDLSVLQGLLSLTDYSSHENVVVWVRKCSGGKMAWTKQFVLTFPEGNICSLHLLYVLKNGEIVIEHNRQKLVVFNPHRKQTREIANYSGSFKRKKSFLTRTFVHAESLITPRICGGVQ</sequence>
<dbReference type="NCBIfam" id="TIGR01640">
    <property type="entry name" value="F_box_assoc_1"/>
    <property type="match status" value="1"/>
</dbReference>
<dbReference type="SUPFAM" id="SSF81383">
    <property type="entry name" value="F-box domain"/>
    <property type="match status" value="1"/>
</dbReference>
<dbReference type="InterPro" id="IPR050796">
    <property type="entry name" value="SCF_F-box_component"/>
</dbReference>
<reference evidence="2 3" key="1">
    <citation type="submission" date="2020-10" db="EMBL/GenBank/DDBJ databases">
        <title>The Coptis chinensis genome and diversification of protoberbering-type alkaloids.</title>
        <authorList>
            <person name="Wang B."/>
            <person name="Shu S."/>
            <person name="Song C."/>
            <person name="Liu Y."/>
        </authorList>
    </citation>
    <scope>NUCLEOTIDE SEQUENCE [LARGE SCALE GENOMIC DNA]</scope>
    <source>
        <strain evidence="2">HL-2020</strain>
        <tissue evidence="2">Leaf</tissue>
    </source>
</reference>
<dbReference type="PANTHER" id="PTHR31672:SF13">
    <property type="entry name" value="F-BOX PROTEIN CPR30-LIKE"/>
    <property type="match status" value="1"/>
</dbReference>
<dbReference type="InterPro" id="IPR017451">
    <property type="entry name" value="F-box-assoc_interact_dom"/>
</dbReference>
<dbReference type="OrthoDB" id="5319261at2759"/>
<gene>
    <name evidence="2" type="ORF">IFM89_021657</name>
</gene>
<comment type="caution">
    <text evidence="2">The sequence shown here is derived from an EMBL/GenBank/DDBJ whole genome shotgun (WGS) entry which is preliminary data.</text>
</comment>
<proteinExistence type="predicted"/>